<keyword evidence="2" id="KW-0645">Protease</keyword>
<dbReference type="Pfam" id="PF00648">
    <property type="entry name" value="Peptidase_C2"/>
    <property type="match status" value="1"/>
</dbReference>
<sequence>MEDSLLKIYRKVQKQIEALASYQSQKDTLQALKALHLIVTGFQSAAAKETGLSQKISLERKIKEYSAFRRTTFKSLSENDIDLISVCENLILSAKREEESGKFDLALDDYLSALDFLEILLIETKTNSQLKTITNMIKGALFSAENLKKQISEKPLKEITNTLSSVSITKTPQDICHRKLPDDELSVIMNTSYVNGLVVLPWDIKDSICYSESEKSFHDPDGKIKLSELQENSFGSWQRVSSVFKDNLVFFPRCSTNIVQDIVTDCSVVVSLIVCIENVNRFDKPVEIDDYVPVSLSGKLMCTYSTDNSLWVPLVEKAIKDQTWNRILDGFTSGNLLVTIATGEIGRPDRESLGLVSSHAYAVLDIIELDGTRLLKVKNPWSHVSWKGTCSIFDDNFWSKDTSKTLDFKSCKADSEIGIFWIDFNSVLKHFEAIHLNWDPHLFLFNDVIHFQWKFDSSSDGLKKNESLDISNSPQFCLAVKNRSRKTNVWVLLSKHSSTIESNNDYLALHVYKNENSLVRKNSIDLSPRDENSDLMNLNRFRILEASQPYVTTDYINSSRLLLRFEVQENDSGVYSIVASQRNQIQDLNFSLFVFSESEFELNKIPEYSYSECINSSWTNNLAGGNSASPEYLNNPQFSLVISDNLASPSDLCGYVSLTTSYKFPIQIRIFKSGYLISTVSSVNTVSHSGNYRTYYCTAKLDGSQEQAYTILVSTFEPLMFGPFKLSVKLNKKFSLNILSREGAGMRHKVIMGECYSVNVSFPTIITARIYTTGDTPKQSVNLSLFIANENEEPVGHPAVSTGPYIDSPQGAVINKTLLKPQKYGYIMYPSIWENDISCKYTIDFYSEFPVEIESRSIE</sequence>
<comment type="caution">
    <text evidence="7">The sequence shown here is derived from an EMBL/GenBank/DDBJ whole genome shotgun (WGS) entry which is preliminary data.</text>
</comment>
<comment type="similarity">
    <text evidence="1">Belongs to the peptidase C2 family. PalB/RIM13 subfamily.</text>
</comment>
<comment type="caution">
    <text evidence="5">Lacks conserved residue(s) required for the propagation of feature annotation.</text>
</comment>
<accession>A0A2T9Y2N0</accession>
<evidence type="ECO:0000259" key="6">
    <source>
        <dbReference type="PROSITE" id="PS50203"/>
    </source>
</evidence>
<evidence type="ECO:0000256" key="5">
    <source>
        <dbReference type="PROSITE-ProRule" id="PRU00239"/>
    </source>
</evidence>
<evidence type="ECO:0000256" key="4">
    <source>
        <dbReference type="ARBA" id="ARBA00022807"/>
    </source>
</evidence>
<dbReference type="InterPro" id="IPR036213">
    <property type="entry name" value="Calpain_III_sf"/>
</dbReference>
<protein>
    <recommendedName>
        <fullName evidence="6">Calpain catalytic domain-containing protein</fullName>
    </recommendedName>
</protein>
<dbReference type="Gene3D" id="2.60.120.380">
    <property type="match status" value="2"/>
</dbReference>
<dbReference type="InterPro" id="IPR036181">
    <property type="entry name" value="MIT_dom_sf"/>
</dbReference>
<dbReference type="InterPro" id="IPR022683">
    <property type="entry name" value="Calpain_III"/>
</dbReference>
<dbReference type="Gene3D" id="1.20.58.80">
    <property type="entry name" value="Phosphotransferase system, lactose/cellobiose-type IIA subunit"/>
    <property type="match status" value="1"/>
</dbReference>
<dbReference type="PANTHER" id="PTHR46143:SF1">
    <property type="entry name" value="CALPAIN-7"/>
    <property type="match status" value="1"/>
</dbReference>
<name>A0A2T9Y2N0_9FUNG</name>
<keyword evidence="3" id="KW-0378">Hydrolase</keyword>
<gene>
    <name evidence="7" type="ORF">BB560_006649</name>
</gene>
<dbReference type="Gene3D" id="3.90.70.10">
    <property type="entry name" value="Cysteine proteinases"/>
    <property type="match status" value="1"/>
</dbReference>
<dbReference type="STRING" id="133381.A0A2T9Y2N0"/>
<organism evidence="7 8">
    <name type="scientific">Smittium megazygosporum</name>
    <dbReference type="NCBI Taxonomy" id="133381"/>
    <lineage>
        <taxon>Eukaryota</taxon>
        <taxon>Fungi</taxon>
        <taxon>Fungi incertae sedis</taxon>
        <taxon>Zoopagomycota</taxon>
        <taxon>Kickxellomycotina</taxon>
        <taxon>Harpellomycetes</taxon>
        <taxon>Harpellales</taxon>
        <taxon>Legeriomycetaceae</taxon>
        <taxon>Smittium</taxon>
    </lineage>
</organism>
<keyword evidence="8" id="KW-1185">Reference proteome</keyword>
<dbReference type="EMBL" id="MBFS01003449">
    <property type="protein sequence ID" value="PVU86609.1"/>
    <property type="molecule type" value="Genomic_DNA"/>
</dbReference>
<keyword evidence="4" id="KW-0788">Thiol protease</keyword>
<dbReference type="SUPFAM" id="SSF54001">
    <property type="entry name" value="Cysteine proteinases"/>
    <property type="match status" value="1"/>
</dbReference>
<dbReference type="InterPro" id="IPR001300">
    <property type="entry name" value="Peptidase_C2_calpain_cat"/>
</dbReference>
<proteinExistence type="inferred from homology"/>
<evidence type="ECO:0000313" key="8">
    <source>
        <dbReference type="Proteomes" id="UP000245609"/>
    </source>
</evidence>
<dbReference type="InterPro" id="IPR051297">
    <property type="entry name" value="PalB/RIM13"/>
</dbReference>
<dbReference type="SMART" id="SM00720">
    <property type="entry name" value="calpain_III"/>
    <property type="match status" value="1"/>
</dbReference>
<dbReference type="PROSITE" id="PS50203">
    <property type="entry name" value="CALPAIN_CAT"/>
    <property type="match status" value="1"/>
</dbReference>
<evidence type="ECO:0000256" key="3">
    <source>
        <dbReference type="ARBA" id="ARBA00022801"/>
    </source>
</evidence>
<dbReference type="SUPFAM" id="SSF49758">
    <property type="entry name" value="Calpain large subunit, middle domain (domain III)"/>
    <property type="match status" value="2"/>
</dbReference>
<evidence type="ECO:0000256" key="1">
    <source>
        <dbReference type="ARBA" id="ARBA00010193"/>
    </source>
</evidence>
<dbReference type="GO" id="GO:0004198">
    <property type="term" value="F:calcium-dependent cysteine-type endopeptidase activity"/>
    <property type="evidence" value="ECO:0007669"/>
    <property type="project" value="InterPro"/>
</dbReference>
<evidence type="ECO:0000256" key="2">
    <source>
        <dbReference type="ARBA" id="ARBA00022670"/>
    </source>
</evidence>
<dbReference type="SUPFAM" id="SSF116846">
    <property type="entry name" value="MIT domain"/>
    <property type="match status" value="1"/>
</dbReference>
<dbReference type="GO" id="GO:0006508">
    <property type="term" value="P:proteolysis"/>
    <property type="evidence" value="ECO:0007669"/>
    <property type="project" value="UniProtKB-KW"/>
</dbReference>
<evidence type="ECO:0000313" key="7">
    <source>
        <dbReference type="EMBL" id="PVU86609.1"/>
    </source>
</evidence>
<dbReference type="InterPro" id="IPR038765">
    <property type="entry name" value="Papain-like_cys_pep_sf"/>
</dbReference>
<dbReference type="PANTHER" id="PTHR46143">
    <property type="entry name" value="CALPAIN-7"/>
    <property type="match status" value="1"/>
</dbReference>
<dbReference type="SMART" id="SM00230">
    <property type="entry name" value="CysPc"/>
    <property type="match status" value="1"/>
</dbReference>
<dbReference type="AlphaFoldDB" id="A0A2T9Y2N0"/>
<feature type="domain" description="Calpain catalytic" evidence="6">
    <location>
        <begin position="295"/>
        <end position="440"/>
    </location>
</feature>
<dbReference type="Proteomes" id="UP000245609">
    <property type="component" value="Unassembled WGS sequence"/>
</dbReference>
<reference evidence="7 8" key="1">
    <citation type="journal article" date="2018" name="MBio">
        <title>Comparative Genomics Reveals the Core Gene Toolbox for the Fungus-Insect Symbiosis.</title>
        <authorList>
            <person name="Wang Y."/>
            <person name="Stata M."/>
            <person name="Wang W."/>
            <person name="Stajich J.E."/>
            <person name="White M.M."/>
            <person name="Moncalvo J.M."/>
        </authorList>
    </citation>
    <scope>NUCLEOTIDE SEQUENCE [LARGE SCALE GENOMIC DNA]</scope>
    <source>
        <strain evidence="7 8">SC-DP-2</strain>
    </source>
</reference>
<dbReference type="OrthoDB" id="167576at2759"/>